<dbReference type="VEuPathDB" id="VectorBase:RSAN_040131"/>
<feature type="region of interest" description="Disordered" evidence="2">
    <location>
        <begin position="2666"/>
        <end position="2729"/>
    </location>
</feature>
<feature type="region of interest" description="Disordered" evidence="2">
    <location>
        <begin position="501"/>
        <end position="555"/>
    </location>
</feature>
<evidence type="ECO:0008006" key="5">
    <source>
        <dbReference type="Google" id="ProtNLM"/>
    </source>
</evidence>
<feature type="coiled-coil region" evidence="1">
    <location>
        <begin position="3027"/>
        <end position="3096"/>
    </location>
</feature>
<feature type="compositionally biased region" description="Basic and acidic residues" evidence="2">
    <location>
        <begin position="691"/>
        <end position="700"/>
    </location>
</feature>
<feature type="region of interest" description="Disordered" evidence="2">
    <location>
        <begin position="2295"/>
        <end position="2339"/>
    </location>
</feature>
<feature type="compositionally biased region" description="Basic and acidic residues" evidence="2">
    <location>
        <begin position="36"/>
        <end position="61"/>
    </location>
</feature>
<name>A0A9D4PX27_RHISA</name>
<feature type="compositionally biased region" description="Low complexity" evidence="2">
    <location>
        <begin position="279"/>
        <end position="292"/>
    </location>
</feature>
<feature type="compositionally biased region" description="Basic and acidic residues" evidence="2">
    <location>
        <begin position="1366"/>
        <end position="1385"/>
    </location>
</feature>
<feature type="compositionally biased region" description="Acidic residues" evidence="2">
    <location>
        <begin position="2773"/>
        <end position="2790"/>
    </location>
</feature>
<feature type="compositionally biased region" description="Polar residues" evidence="2">
    <location>
        <begin position="1002"/>
        <end position="1017"/>
    </location>
</feature>
<feature type="region of interest" description="Disordered" evidence="2">
    <location>
        <begin position="1812"/>
        <end position="1834"/>
    </location>
</feature>
<feature type="compositionally biased region" description="Basic and acidic residues" evidence="2">
    <location>
        <begin position="2082"/>
        <end position="2094"/>
    </location>
</feature>
<feature type="compositionally biased region" description="Basic and acidic residues" evidence="2">
    <location>
        <begin position="1812"/>
        <end position="1823"/>
    </location>
</feature>
<reference evidence="3" key="2">
    <citation type="submission" date="2021-09" db="EMBL/GenBank/DDBJ databases">
        <authorList>
            <person name="Jia N."/>
            <person name="Wang J."/>
            <person name="Shi W."/>
            <person name="Du L."/>
            <person name="Sun Y."/>
            <person name="Zhan W."/>
            <person name="Jiang J."/>
            <person name="Wang Q."/>
            <person name="Zhang B."/>
            <person name="Ji P."/>
            <person name="Sakyi L.B."/>
            <person name="Cui X."/>
            <person name="Yuan T."/>
            <person name="Jiang B."/>
            <person name="Yang W."/>
            <person name="Lam T.T.-Y."/>
            <person name="Chang Q."/>
            <person name="Ding S."/>
            <person name="Wang X."/>
            <person name="Zhu J."/>
            <person name="Ruan X."/>
            <person name="Zhao L."/>
            <person name="Wei J."/>
            <person name="Que T."/>
            <person name="Du C."/>
            <person name="Cheng J."/>
            <person name="Dai P."/>
            <person name="Han X."/>
            <person name="Huang E."/>
            <person name="Gao Y."/>
            <person name="Liu J."/>
            <person name="Shao H."/>
            <person name="Ye R."/>
            <person name="Li L."/>
            <person name="Wei W."/>
            <person name="Wang X."/>
            <person name="Wang C."/>
            <person name="Huo Q."/>
            <person name="Li W."/>
            <person name="Guo W."/>
            <person name="Chen H."/>
            <person name="Chen S."/>
            <person name="Zhou L."/>
            <person name="Zhou L."/>
            <person name="Ni X."/>
            <person name="Tian J."/>
            <person name="Zhou Y."/>
            <person name="Sheng Y."/>
            <person name="Liu T."/>
            <person name="Pan Y."/>
            <person name="Xia L."/>
            <person name="Li J."/>
            <person name="Zhao F."/>
            <person name="Cao W."/>
        </authorList>
    </citation>
    <scope>NUCLEOTIDE SEQUENCE</scope>
    <source>
        <strain evidence="3">Rsan-2018</strain>
        <tissue evidence="3">Larvae</tissue>
    </source>
</reference>
<feature type="compositionally biased region" description="Polar residues" evidence="2">
    <location>
        <begin position="1421"/>
        <end position="1434"/>
    </location>
</feature>
<feature type="compositionally biased region" description="Basic and acidic residues" evidence="2">
    <location>
        <begin position="1130"/>
        <end position="1139"/>
    </location>
</feature>
<feature type="region of interest" description="Disordered" evidence="2">
    <location>
        <begin position="637"/>
        <end position="663"/>
    </location>
</feature>
<feature type="region of interest" description="Disordered" evidence="2">
    <location>
        <begin position="1664"/>
        <end position="1695"/>
    </location>
</feature>
<feature type="compositionally biased region" description="Basic and acidic residues" evidence="2">
    <location>
        <begin position="2842"/>
        <end position="2862"/>
    </location>
</feature>
<feature type="region of interest" description="Disordered" evidence="2">
    <location>
        <begin position="1305"/>
        <end position="1328"/>
    </location>
</feature>
<feature type="compositionally biased region" description="Basic and acidic residues" evidence="2">
    <location>
        <begin position="1581"/>
        <end position="1603"/>
    </location>
</feature>
<feature type="compositionally biased region" description="Polar residues" evidence="2">
    <location>
        <begin position="3118"/>
        <end position="3129"/>
    </location>
</feature>
<feature type="region of interest" description="Disordered" evidence="2">
    <location>
        <begin position="20"/>
        <end position="111"/>
    </location>
</feature>
<feature type="compositionally biased region" description="Polar residues" evidence="2">
    <location>
        <begin position="2116"/>
        <end position="2130"/>
    </location>
</feature>
<feature type="region of interest" description="Disordered" evidence="2">
    <location>
        <begin position="691"/>
        <end position="766"/>
    </location>
</feature>
<gene>
    <name evidence="3" type="ORF">HPB52_012511</name>
</gene>
<feature type="region of interest" description="Disordered" evidence="2">
    <location>
        <begin position="1893"/>
        <end position="2212"/>
    </location>
</feature>
<feature type="region of interest" description="Disordered" evidence="2">
    <location>
        <begin position="976"/>
        <end position="1017"/>
    </location>
</feature>
<feature type="compositionally biased region" description="Basic and acidic residues" evidence="2">
    <location>
        <begin position="1911"/>
        <end position="1932"/>
    </location>
</feature>
<keyword evidence="4" id="KW-1185">Reference proteome</keyword>
<feature type="compositionally biased region" description="Basic and acidic residues" evidence="2">
    <location>
        <begin position="2760"/>
        <end position="2770"/>
    </location>
</feature>
<feature type="compositionally biased region" description="Basic and acidic residues" evidence="2">
    <location>
        <begin position="202"/>
        <end position="218"/>
    </location>
</feature>
<feature type="compositionally biased region" description="Low complexity" evidence="2">
    <location>
        <begin position="1244"/>
        <end position="1256"/>
    </location>
</feature>
<feature type="compositionally biased region" description="Polar residues" evidence="2">
    <location>
        <begin position="1257"/>
        <end position="1269"/>
    </location>
</feature>
<sequence>MLSSTKSELFREHRGQLLSRLIDGDTSTWQRSPQPLERDKKPKLSEDPGTDDTGRWEKEALESSVCQTNSEKVAFGGDDIAKKSRSSDVPSFNEGGLASTPASRSLPENMNKGDIHLSVSAVVQDASLVSVDDEFDDSKCTYVKVDSVDSEVEDETDLEGRETVIGAPSPDELGYIEEEPEEDEDEPRGVSEIQRSSSASLSRREESRNFEDSHELTKDAAAHIFDVSERIEEVLDATSKTVVSSVTSKYTFNNEEDVSVQAGKEHASTIDECCRYGSDESSSEQLEQSSIEAPGPKEHEFSQLLKTGTLTEEACKLESVTRLTSVDEVSEKTQESVTFITDDSLLSRDVASTKRASADKDGDQRENPDVPRGVKNSVEKILEIEEVLKQDTYRSAEMRFLTNTEVEAQNTPNENANKIQDSGVLVEIGSVTGDKENVPTILADEHHLFKEQETSSVEGQDGTGVMNTVTSSVHEESSLSSSIKVSMLKDVIALNRTDDATSVDDVSLQDDNDQGFESLPCDQTLDPEDLNGEQVKEESGDAKNILSEHDDSNRGADKLTALSAELVGPEKSTPVSLQHETVAQSSSTEATDLKNEALPEPELRSRISTDKVDNEGRSTESIVNGIALDEKVHSLSATSSEIEEHEETKLQASERNSGEGDSVVTGKRNITEITGNNGGNENIYVKGIEENTTKTSDPHSIDTSTSQQNLQEEDEAGMHDETSEELASEHSGNRTTTDDKIGKASDDTSANGSQDIAVPTESSERNEILEELVTEKLVNRSSSDAIIEVKEERFMKQSSVITTQNESSRRHETSEELLSEESANQSTSDSEIVKLEADPSDTKLPNISVPVEESVRKETSEESGSERTTHPSFRDVEAEISRGEVPEIVVITEASEVNETSEESASEATAKESTNEQITKVEPHTAVCEMPEIAFSSELNTQSKASDVLASEESGNRDKIAIAVTKVDEEVSVGDVATTAASTESIGRKEAAEQSAGRVPADQSTNEKITGAEQDTSVCEFPDKALFGEMSAQSTDALASEETGKVNLEMSAGDVTDIAACAEPIERNERPEQPVSKSPADENANDEMARAQQYTSAFEWPGKTFSRESSAQVKTRDALASEKPVNGSADNHDVTKENAKTSVSQLPEILVSYEPNVKNTSEELANGDTPCPGTSGPAVTKVTSFGEVPGTVGSTEASTPYETSEESASELPVNHNTAKRELDQIESNALVGESPETAAFIEASLQSKTSDKSSSQETGGQNDDNWSTNLERDISARELSEIITSNETISRINEDMPVIKVPEINVSSEPTLQSKSPPELKSGATANESIVNEEITDVKADILVKKVPEFAMPNEVNTEIGFTDVTSERKAHRKSIDSENNEAKSETSASDLSKIVESNNPNMQKNEEFVSEEPVTRNADDSSATGVTSWTSADKSLERDETTKDPGFDDPNKGPSEISEARLDGQTKENTEQHTAVDDVSAQGKEEAAFERTSLRIKMAKRFANADSYDELDEDNETASTGAESAESDTIELLRSDDATQGDSVEEVDKVFKTIDTVSLEDITKECVQISDSRDTNALNEEPHSNQEQSVGERTHETSVEQESLDHFADDTKNHGTHTSTSEGNALETVPAEFCEATEDDHTAELAKGSEGVLNSLLVEADGGTSEALSKGGNAHAPESEKRSCEGTDGRNVTPEQFSTEDLANVIDNSEGRMTLTNTRSEEEKGDALDPEISASQNIVDATKPSAVEAYNLTTAGSSLSYHFARETKDDRSSLLAYAEEVVSTVLTMCITYLEENDQEWRTTELVDHELNAHVESTTEKATKTASGDDDEEHGASLLQSDYANEGPSGGDVFEPIVSRQSAFEEAVPLADQQYLNTNRDLNQAVPIISTSAEKAEDSGEMPSSALISEKQGEAENERQIDETATKNKTADNAESDVPLKSAEDASDNTASISEALTEDAGSSETHSSTSGANKNQIPDQVVVQSDQSEEKRGEEEEPVVAHAPDFASSDTTAEVSETRRNFVESDSKDDSEEPEHIIVMTAPLTNQESKLHEESFTESAACVSEKEFERSVSEVQAQGGDDSRVKEEAEHETAANSFSESSATTVSMKTEDSGKSVSVYSSRASQQASDPVPANEVNKDNSGTENTREADVENVPNKEINETRSLNVQHAVADSNNNTEEGSEETPSQPEAFQESSAQSDVPHNAEVGHQDWDIREEAKKTIVPDSRDVSLQDVCTEVAVNNEENNKTNEFCTHANYDGFASQNEKYVFKHESSTVVDNDMESLGALSTVYESSLERNSDKEKAEHNSKESVESLSSADAENESTRDVEKAMNDPAVPPDFVPVEAAEATGKPVDTNDSLAGDIHMNAQEEKEMNVSEAFNDWATSREGSKENVASMKGMDVSLQSRDKLDEKHDVPQSNSVQYVAEHTSDEKKPRGLKARSLDEEFTKIHEKEQRGLKARSLDEENIRRYDTSIRDQSVDDVVSEVHERKIENTHESLQENRLALEQDEVATMDFSDEDDRSLEDMRAHEHVVSVDVHEIPLLYKSDDIGNAETAKEDAREKTVLGRTSSAVTTTDVACNEGTNGVEKTNLSHLGVGVPVEQAEVGTEGPSAITTKDHVDTTFTNTLMMTLTLGLEKSTVNNQQQTYQQRQMMLRVYAEISEYSTEEREGPDQVDTSNQAEQRDEDTEVPHRRSSSDAVEDTIVPEHIQSPSNKSSTESESVSEKQDIGANGALKCAVEDFSKLISSDGSDFQASKRKGDENGRILDADVIAEESEDNVVPEVAEAEGGDKNRERNGADAKEDRKAGNDDQEDSLKADSSESFDLSAASGENIDSGSRNVKENTTHKVTEAVEQSERTEGGATGDQARSTRIFQKTVKRTESTRTVRRTRSFLPYTKWIRGETRQRARQETRDEDDVTEPVKETFVAPQQAFPAMSIPRKGLCPMPESSPGNVCSVAVQAFPSVVDQGVQVEFDEPDCITRLVELQIAMNEQEEVRRQDMKAACELVEKLEAMQLSESLMRTQLRAMDAERREQSAREARLRDELTAWQETVQQQQLLLQQLKEDLDDTEDTLAAQRQEANRLREQMLVLQESCDSGLLVVDVLGRADKEVQTPDGGQQSLSSSSPYKGIRLDNSSPVYLDQLSQHRRLSALVSSQLEATANRIAQLRREAATNRPRGSTIDDYVQDLAVGTPNVLIRHPDAPPSESASGT</sequence>
<feature type="compositionally biased region" description="Basic and acidic residues" evidence="2">
    <location>
        <begin position="2017"/>
        <end position="2029"/>
    </location>
</feature>
<evidence type="ECO:0000313" key="3">
    <source>
        <dbReference type="EMBL" id="KAH7956759.1"/>
    </source>
</evidence>
<feature type="region of interest" description="Disordered" evidence="2">
    <location>
        <begin position="569"/>
        <end position="618"/>
    </location>
</feature>
<feature type="compositionally biased region" description="Basic and acidic residues" evidence="2">
    <location>
        <begin position="356"/>
        <end position="369"/>
    </location>
</feature>
<feature type="compositionally biased region" description="Basic and acidic residues" evidence="2">
    <location>
        <begin position="591"/>
        <end position="618"/>
    </location>
</feature>
<feature type="region of interest" description="Disordered" evidence="2">
    <location>
        <begin position="1064"/>
        <end position="1147"/>
    </location>
</feature>
<dbReference type="EMBL" id="JABSTV010001250">
    <property type="protein sequence ID" value="KAH7956759.1"/>
    <property type="molecule type" value="Genomic_DNA"/>
</dbReference>
<feature type="compositionally biased region" description="Low complexity" evidence="2">
    <location>
        <begin position="2713"/>
        <end position="2723"/>
    </location>
</feature>
<dbReference type="Proteomes" id="UP000821837">
    <property type="component" value="Unassembled WGS sequence"/>
</dbReference>
<feature type="compositionally biased region" description="Polar residues" evidence="2">
    <location>
        <begin position="2188"/>
        <end position="2203"/>
    </location>
</feature>
<accession>A0A9D4PX27</accession>
<feature type="compositionally biased region" description="Basic and acidic residues" evidence="2">
    <location>
        <begin position="1459"/>
        <end position="1477"/>
    </location>
</feature>
<feature type="compositionally biased region" description="Basic and acidic residues" evidence="2">
    <location>
        <begin position="909"/>
        <end position="923"/>
    </location>
</feature>
<feature type="region of interest" description="Disordered" evidence="2">
    <location>
        <begin position="147"/>
        <end position="218"/>
    </location>
</feature>
<feature type="compositionally biased region" description="Basic and acidic residues" evidence="2">
    <location>
        <begin position="831"/>
        <end position="841"/>
    </location>
</feature>
<feature type="compositionally biased region" description="Acidic residues" evidence="2">
    <location>
        <begin position="174"/>
        <end position="186"/>
    </location>
</feature>
<feature type="compositionally biased region" description="Basic and acidic residues" evidence="2">
    <location>
        <begin position="534"/>
        <end position="555"/>
    </location>
</feature>
<feature type="compositionally biased region" description="Basic and acidic residues" evidence="2">
    <location>
        <begin position="1484"/>
        <end position="1494"/>
    </location>
</feature>
<feature type="compositionally biased region" description="Basic and acidic residues" evidence="2">
    <location>
        <begin position="716"/>
        <end position="746"/>
    </location>
</feature>
<feature type="compositionally biased region" description="Basic and acidic residues" evidence="2">
    <location>
        <begin position="2325"/>
        <end position="2334"/>
    </location>
</feature>
<organism evidence="3 4">
    <name type="scientific">Rhipicephalus sanguineus</name>
    <name type="common">Brown dog tick</name>
    <name type="synonym">Ixodes sanguineus</name>
    <dbReference type="NCBI Taxonomy" id="34632"/>
    <lineage>
        <taxon>Eukaryota</taxon>
        <taxon>Metazoa</taxon>
        <taxon>Ecdysozoa</taxon>
        <taxon>Arthropoda</taxon>
        <taxon>Chelicerata</taxon>
        <taxon>Arachnida</taxon>
        <taxon>Acari</taxon>
        <taxon>Parasitiformes</taxon>
        <taxon>Ixodida</taxon>
        <taxon>Ixodoidea</taxon>
        <taxon>Ixodidae</taxon>
        <taxon>Rhipicephalinae</taxon>
        <taxon>Rhipicephalus</taxon>
        <taxon>Rhipicephalus</taxon>
    </lineage>
</organism>
<feature type="compositionally biased region" description="Acidic residues" evidence="2">
    <location>
        <begin position="148"/>
        <end position="157"/>
    </location>
</feature>
<feature type="compositionally biased region" description="Polar residues" evidence="2">
    <location>
        <begin position="2095"/>
        <end position="2109"/>
    </location>
</feature>
<feature type="region of interest" description="Disordered" evidence="2">
    <location>
        <begin position="3113"/>
        <end position="3136"/>
    </location>
</feature>
<feature type="region of interest" description="Disordered" evidence="2">
    <location>
        <begin position="1571"/>
        <end position="1603"/>
    </location>
</feature>
<keyword evidence="1" id="KW-0175">Coiled coil</keyword>
<proteinExistence type="predicted"/>
<feature type="compositionally biased region" description="Polar residues" evidence="2">
    <location>
        <begin position="1948"/>
        <end position="1987"/>
    </location>
</feature>
<evidence type="ECO:0000313" key="4">
    <source>
        <dbReference type="Proteomes" id="UP000821837"/>
    </source>
</evidence>
<feature type="compositionally biased region" description="Basic and acidic residues" evidence="2">
    <location>
        <begin position="853"/>
        <end position="885"/>
    </location>
</feature>
<feature type="compositionally biased region" description="Polar residues" evidence="2">
    <location>
        <begin position="1305"/>
        <end position="1316"/>
    </location>
</feature>
<dbReference type="VEuPathDB" id="VectorBase:RSAN_053078"/>
<dbReference type="VEuPathDB" id="VectorBase:RSAN_030801"/>
<feature type="region of interest" description="Disordered" evidence="2">
    <location>
        <begin position="798"/>
        <end position="926"/>
    </location>
</feature>
<feature type="compositionally biased region" description="Basic and acidic residues" evidence="2">
    <location>
        <begin position="1678"/>
        <end position="1689"/>
    </location>
</feature>
<comment type="caution">
    <text evidence="3">The sequence shown here is derived from an EMBL/GenBank/DDBJ whole genome shotgun (WGS) entry which is preliminary data.</text>
</comment>
<feature type="region of interest" description="Disordered" evidence="2">
    <location>
        <begin position="2751"/>
        <end position="2873"/>
    </location>
</feature>
<feature type="compositionally biased region" description="Basic and acidic residues" evidence="2">
    <location>
        <begin position="2296"/>
        <end position="2314"/>
    </location>
</feature>
<feature type="compositionally biased region" description="Polar residues" evidence="2">
    <location>
        <begin position="1386"/>
        <end position="1404"/>
    </location>
</feature>
<feature type="compositionally biased region" description="Polar residues" evidence="2">
    <location>
        <begin position="573"/>
        <end position="590"/>
    </location>
</feature>
<feature type="compositionally biased region" description="Basic and acidic residues" evidence="2">
    <location>
        <begin position="2791"/>
        <end position="2822"/>
    </location>
</feature>
<feature type="compositionally biased region" description="Polar residues" evidence="2">
    <location>
        <begin position="1192"/>
        <end position="1202"/>
    </location>
</feature>
<evidence type="ECO:0000256" key="1">
    <source>
        <dbReference type="SAM" id="Coils"/>
    </source>
</evidence>
<feature type="region of interest" description="Disordered" evidence="2">
    <location>
        <begin position="1360"/>
        <end position="1544"/>
    </location>
</feature>
<protein>
    <recommendedName>
        <fullName evidence="5">Mucin</fullName>
    </recommendedName>
</protein>
<feature type="compositionally biased region" description="Acidic residues" evidence="2">
    <location>
        <begin position="1508"/>
        <end position="1517"/>
    </location>
</feature>
<feature type="compositionally biased region" description="Basic and acidic residues" evidence="2">
    <location>
        <begin position="1435"/>
        <end position="1452"/>
    </location>
</feature>
<feature type="region of interest" description="Disordered" evidence="2">
    <location>
        <begin position="1160"/>
        <end position="1272"/>
    </location>
</feature>
<feature type="compositionally biased region" description="Low complexity" evidence="2">
    <location>
        <begin position="191"/>
        <end position="201"/>
    </location>
</feature>
<feature type="region of interest" description="Disordered" evidence="2">
    <location>
        <begin position="275"/>
        <end position="298"/>
    </location>
</feature>
<reference evidence="3" key="1">
    <citation type="journal article" date="2020" name="Cell">
        <title>Large-Scale Comparative Analyses of Tick Genomes Elucidate Their Genetic Diversity and Vector Capacities.</title>
        <authorList>
            <consortium name="Tick Genome and Microbiome Consortium (TIGMIC)"/>
            <person name="Jia N."/>
            <person name="Wang J."/>
            <person name="Shi W."/>
            <person name="Du L."/>
            <person name="Sun Y."/>
            <person name="Zhan W."/>
            <person name="Jiang J.F."/>
            <person name="Wang Q."/>
            <person name="Zhang B."/>
            <person name="Ji P."/>
            <person name="Bell-Sakyi L."/>
            <person name="Cui X.M."/>
            <person name="Yuan T.T."/>
            <person name="Jiang B.G."/>
            <person name="Yang W.F."/>
            <person name="Lam T.T."/>
            <person name="Chang Q.C."/>
            <person name="Ding S.J."/>
            <person name="Wang X.J."/>
            <person name="Zhu J.G."/>
            <person name="Ruan X.D."/>
            <person name="Zhao L."/>
            <person name="Wei J.T."/>
            <person name="Ye R.Z."/>
            <person name="Que T.C."/>
            <person name="Du C.H."/>
            <person name="Zhou Y.H."/>
            <person name="Cheng J.X."/>
            <person name="Dai P.F."/>
            <person name="Guo W.B."/>
            <person name="Han X.H."/>
            <person name="Huang E.J."/>
            <person name="Li L.F."/>
            <person name="Wei W."/>
            <person name="Gao Y.C."/>
            <person name="Liu J.Z."/>
            <person name="Shao H.Z."/>
            <person name="Wang X."/>
            <person name="Wang C.C."/>
            <person name="Yang T.C."/>
            <person name="Huo Q.B."/>
            <person name="Li W."/>
            <person name="Chen H.Y."/>
            <person name="Chen S.E."/>
            <person name="Zhou L.G."/>
            <person name="Ni X.B."/>
            <person name="Tian J.H."/>
            <person name="Sheng Y."/>
            <person name="Liu T."/>
            <person name="Pan Y.S."/>
            <person name="Xia L.Y."/>
            <person name="Li J."/>
            <person name="Zhao F."/>
            <person name="Cao W.C."/>
        </authorList>
    </citation>
    <scope>NUCLEOTIDE SEQUENCE</scope>
    <source>
        <strain evidence="3">Rsan-2018</strain>
    </source>
</reference>
<evidence type="ECO:0000256" key="2">
    <source>
        <dbReference type="SAM" id="MobiDB-lite"/>
    </source>
</evidence>
<feature type="compositionally biased region" description="Polar residues" evidence="2">
    <location>
        <begin position="701"/>
        <end position="710"/>
    </location>
</feature>
<feature type="region of interest" description="Disordered" evidence="2">
    <location>
        <begin position="351"/>
        <end position="372"/>
    </location>
</feature>